<feature type="transmembrane region" description="Helical" evidence="1">
    <location>
        <begin position="93"/>
        <end position="112"/>
    </location>
</feature>
<gene>
    <name evidence="2" type="ORF">DN752_05920</name>
</gene>
<evidence type="ECO:0000313" key="2">
    <source>
        <dbReference type="EMBL" id="AWW29696.1"/>
    </source>
</evidence>
<accession>A0A2Z4IGH8</accession>
<name>A0A2Z4IGH8_9BACT</name>
<protein>
    <submittedName>
        <fullName evidence="2">Uncharacterized protein</fullName>
    </submittedName>
</protein>
<evidence type="ECO:0000313" key="3">
    <source>
        <dbReference type="Proteomes" id="UP000248688"/>
    </source>
</evidence>
<dbReference type="EMBL" id="CP030041">
    <property type="protein sequence ID" value="AWW29696.1"/>
    <property type="molecule type" value="Genomic_DNA"/>
</dbReference>
<feature type="transmembrane region" description="Helical" evidence="1">
    <location>
        <begin position="61"/>
        <end position="81"/>
    </location>
</feature>
<keyword evidence="1" id="KW-0472">Membrane</keyword>
<sequence length="152" mass="16941">MTIGEVRAQSVSVEPIEILEKGLFKKKVYKKCGIEMEPIQLFKLFRDDPGMQDYVKPLGKNLLMSTLLTATAGVLVGYPVVDSFSKDSDPNWTLAYIGAGCALLSIPFTKWFDKNAKEAIDYHNAGYQSATSYRPQLNVQFNGYGLGLAMRF</sequence>
<dbReference type="KEGG" id="est:DN752_05920"/>
<reference evidence="2 3" key="1">
    <citation type="submission" date="2018-06" db="EMBL/GenBank/DDBJ databases">
        <title>Echinicola strongylocentroti sp. nov., isolated from a sea urchin Strongylocentrotus intermedius.</title>
        <authorList>
            <person name="Bae S.S."/>
        </authorList>
    </citation>
    <scope>NUCLEOTIDE SEQUENCE [LARGE SCALE GENOMIC DNA]</scope>
    <source>
        <strain evidence="2 3">MEBiC08714</strain>
    </source>
</reference>
<proteinExistence type="predicted"/>
<dbReference type="AlphaFoldDB" id="A0A2Z4IGH8"/>
<keyword evidence="3" id="KW-1185">Reference proteome</keyword>
<keyword evidence="1" id="KW-0812">Transmembrane</keyword>
<evidence type="ECO:0000256" key="1">
    <source>
        <dbReference type="SAM" id="Phobius"/>
    </source>
</evidence>
<organism evidence="2 3">
    <name type="scientific">Echinicola strongylocentroti</name>
    <dbReference type="NCBI Taxonomy" id="1795355"/>
    <lineage>
        <taxon>Bacteria</taxon>
        <taxon>Pseudomonadati</taxon>
        <taxon>Bacteroidota</taxon>
        <taxon>Cytophagia</taxon>
        <taxon>Cytophagales</taxon>
        <taxon>Cyclobacteriaceae</taxon>
        <taxon>Echinicola</taxon>
    </lineage>
</organism>
<dbReference type="OrthoDB" id="1122180at2"/>
<keyword evidence="1" id="KW-1133">Transmembrane helix</keyword>
<dbReference type="Proteomes" id="UP000248688">
    <property type="component" value="Chromosome"/>
</dbReference>